<sequence>MGKNLGALNKELSLNWLTKISSIPALSKEGTASLIREYINGDDFEALPGDVQMANARDIEGGI</sequence>
<evidence type="ECO:0000313" key="2">
    <source>
        <dbReference type="Proteomes" id="UP000297703"/>
    </source>
</evidence>
<dbReference type="OrthoDB" id="9176391at2759"/>
<reference evidence="1 2" key="2">
    <citation type="submission" date="2019-04" db="EMBL/GenBank/DDBJ databases">
        <title>The genome sequence of big-headed turtle.</title>
        <authorList>
            <person name="Gong S."/>
        </authorList>
    </citation>
    <scope>NUCLEOTIDE SEQUENCE [LARGE SCALE GENOMIC DNA]</scope>
    <source>
        <strain evidence="1">DO16091913</strain>
        <tissue evidence="1">Muscle</tissue>
    </source>
</reference>
<gene>
    <name evidence="1" type="ORF">DR999_PMT00719</name>
</gene>
<keyword evidence="2" id="KW-1185">Reference proteome</keyword>
<evidence type="ECO:0000313" key="1">
    <source>
        <dbReference type="EMBL" id="TFK15830.1"/>
    </source>
</evidence>
<comment type="caution">
    <text evidence="1">The sequence shown here is derived from an EMBL/GenBank/DDBJ whole genome shotgun (WGS) entry which is preliminary data.</text>
</comment>
<dbReference type="Proteomes" id="UP000297703">
    <property type="component" value="Unassembled WGS sequence"/>
</dbReference>
<dbReference type="EMBL" id="QXTE01000003">
    <property type="protein sequence ID" value="TFK15830.1"/>
    <property type="molecule type" value="Genomic_DNA"/>
</dbReference>
<organism evidence="1 2">
    <name type="scientific">Platysternon megacephalum</name>
    <name type="common">big-headed turtle</name>
    <dbReference type="NCBI Taxonomy" id="55544"/>
    <lineage>
        <taxon>Eukaryota</taxon>
        <taxon>Metazoa</taxon>
        <taxon>Chordata</taxon>
        <taxon>Craniata</taxon>
        <taxon>Vertebrata</taxon>
        <taxon>Euteleostomi</taxon>
        <taxon>Archelosauria</taxon>
        <taxon>Testudinata</taxon>
        <taxon>Testudines</taxon>
        <taxon>Cryptodira</taxon>
        <taxon>Durocryptodira</taxon>
        <taxon>Testudinoidea</taxon>
        <taxon>Platysternidae</taxon>
        <taxon>Platysternon</taxon>
    </lineage>
</organism>
<accession>A0A4D9FDE7</accession>
<protein>
    <submittedName>
        <fullName evidence="1">MAM domain-containing protein 2</fullName>
    </submittedName>
</protein>
<dbReference type="AlphaFoldDB" id="A0A4D9FDE7"/>
<name>A0A4D9FDE7_9SAUR</name>
<reference evidence="1 2" key="1">
    <citation type="submission" date="2019-04" db="EMBL/GenBank/DDBJ databases">
        <title>Draft genome of the big-headed turtle Platysternon megacephalum.</title>
        <authorList>
            <person name="Gong S."/>
        </authorList>
    </citation>
    <scope>NUCLEOTIDE SEQUENCE [LARGE SCALE GENOMIC DNA]</scope>
    <source>
        <strain evidence="1">DO16091913</strain>
        <tissue evidence="1">Muscle</tissue>
    </source>
</reference>
<proteinExistence type="predicted"/>